<evidence type="ECO:0000313" key="6">
    <source>
        <dbReference type="Proteomes" id="UP000770785"/>
    </source>
</evidence>
<sequence length="103" mass="11452">MKTSPLTPRCPIRTTLELLGGKWQLLILDRLGEEAVAFTDLKLRLHPISDKVLAHTLQRLRESKLVDVVGGKYRRTKAGTATGPLLAAIVAYGQEYERLLAET</sequence>
<dbReference type="GO" id="GO:0003677">
    <property type="term" value="F:DNA binding"/>
    <property type="evidence" value="ECO:0007669"/>
    <property type="project" value="UniProtKB-KW"/>
</dbReference>
<evidence type="ECO:0000313" key="5">
    <source>
        <dbReference type="EMBL" id="NJC26514.1"/>
    </source>
</evidence>
<keyword evidence="3" id="KW-0804">Transcription</keyword>
<keyword evidence="6" id="KW-1185">Reference proteome</keyword>
<gene>
    <name evidence="5" type="ORF">GGR27_002013</name>
</gene>
<dbReference type="InterPro" id="IPR002577">
    <property type="entry name" value="HTH_HxlR"/>
</dbReference>
<evidence type="ECO:0000256" key="3">
    <source>
        <dbReference type="ARBA" id="ARBA00023163"/>
    </source>
</evidence>
<name>A0ABX0XB61_9BACT</name>
<dbReference type="Pfam" id="PF01638">
    <property type="entry name" value="HxlR"/>
    <property type="match status" value="1"/>
</dbReference>
<protein>
    <submittedName>
        <fullName evidence="5">DNA-binding HxlR family transcriptional regulator</fullName>
    </submittedName>
</protein>
<proteinExistence type="predicted"/>
<keyword evidence="2 5" id="KW-0238">DNA-binding</keyword>
<dbReference type="SUPFAM" id="SSF46785">
    <property type="entry name" value="Winged helix' DNA-binding domain"/>
    <property type="match status" value="1"/>
</dbReference>
<dbReference type="EMBL" id="JAATJH010000002">
    <property type="protein sequence ID" value="NJC26514.1"/>
    <property type="molecule type" value="Genomic_DNA"/>
</dbReference>
<evidence type="ECO:0000256" key="2">
    <source>
        <dbReference type="ARBA" id="ARBA00023125"/>
    </source>
</evidence>
<evidence type="ECO:0000259" key="4">
    <source>
        <dbReference type="PROSITE" id="PS51118"/>
    </source>
</evidence>
<dbReference type="Gene3D" id="1.10.10.10">
    <property type="entry name" value="Winged helix-like DNA-binding domain superfamily/Winged helix DNA-binding domain"/>
    <property type="match status" value="1"/>
</dbReference>
<dbReference type="Proteomes" id="UP000770785">
    <property type="component" value="Unassembled WGS sequence"/>
</dbReference>
<accession>A0ABX0XB61</accession>
<keyword evidence="1" id="KW-0805">Transcription regulation</keyword>
<dbReference type="InterPro" id="IPR036388">
    <property type="entry name" value="WH-like_DNA-bd_sf"/>
</dbReference>
<dbReference type="RefSeq" id="WP_168037248.1">
    <property type="nucleotide sequence ID" value="NZ_JAATJH010000002.1"/>
</dbReference>
<comment type="caution">
    <text evidence="5">The sequence shown here is derived from an EMBL/GenBank/DDBJ whole genome shotgun (WGS) entry which is preliminary data.</text>
</comment>
<dbReference type="PANTHER" id="PTHR33204">
    <property type="entry name" value="TRANSCRIPTIONAL REGULATOR, MARR FAMILY"/>
    <property type="match status" value="1"/>
</dbReference>
<dbReference type="InterPro" id="IPR036390">
    <property type="entry name" value="WH_DNA-bd_sf"/>
</dbReference>
<organism evidence="5 6">
    <name type="scientific">Neolewinella antarctica</name>
    <dbReference type="NCBI Taxonomy" id="442734"/>
    <lineage>
        <taxon>Bacteria</taxon>
        <taxon>Pseudomonadati</taxon>
        <taxon>Bacteroidota</taxon>
        <taxon>Saprospiria</taxon>
        <taxon>Saprospirales</taxon>
        <taxon>Lewinellaceae</taxon>
        <taxon>Neolewinella</taxon>
    </lineage>
</organism>
<evidence type="ECO:0000256" key="1">
    <source>
        <dbReference type="ARBA" id="ARBA00023015"/>
    </source>
</evidence>
<reference evidence="5 6" key="1">
    <citation type="submission" date="2020-03" db="EMBL/GenBank/DDBJ databases">
        <title>Genomic Encyclopedia of Type Strains, Phase IV (KMG-IV): sequencing the most valuable type-strain genomes for metagenomic binning, comparative biology and taxonomic classification.</title>
        <authorList>
            <person name="Goeker M."/>
        </authorList>
    </citation>
    <scope>NUCLEOTIDE SEQUENCE [LARGE SCALE GENOMIC DNA]</scope>
    <source>
        <strain evidence="5 6">DSM 105096</strain>
    </source>
</reference>
<dbReference type="PROSITE" id="PS51118">
    <property type="entry name" value="HTH_HXLR"/>
    <property type="match status" value="1"/>
</dbReference>
<feature type="domain" description="HTH hxlR-type" evidence="4">
    <location>
        <begin position="10"/>
        <end position="101"/>
    </location>
</feature>